<sequence length="126" mass="14408">MNSENSDLIELMKKIPGCEESSSNDVNEWMDLDGASEPLGEDEIIAAVKGRDVEGDDSEEEDEEEHRQERKVSHSEAVKFIEGTLQYLEQQNATGMEILFLRRLRDQAARRRVETEKQSSITGFFK</sequence>
<dbReference type="AlphaFoldDB" id="A0A1B6EVG5"/>
<evidence type="ECO:0000256" key="1">
    <source>
        <dbReference type="SAM" id="MobiDB-lite"/>
    </source>
</evidence>
<name>A0A1B6EVG5_9HEMI</name>
<protein>
    <submittedName>
        <fullName evidence="2">Uncharacterized protein</fullName>
    </submittedName>
</protein>
<proteinExistence type="predicted"/>
<gene>
    <name evidence="2" type="ORF">g.14213</name>
</gene>
<feature type="region of interest" description="Disordered" evidence="1">
    <location>
        <begin position="15"/>
        <end position="35"/>
    </location>
</feature>
<reference evidence="2" key="1">
    <citation type="submission" date="2015-11" db="EMBL/GenBank/DDBJ databases">
        <title>De novo transcriptome assembly of four potential Pierce s Disease insect vectors from Arizona vineyards.</title>
        <authorList>
            <person name="Tassone E.E."/>
        </authorList>
    </citation>
    <scope>NUCLEOTIDE SEQUENCE</scope>
</reference>
<feature type="region of interest" description="Disordered" evidence="1">
    <location>
        <begin position="48"/>
        <end position="74"/>
    </location>
</feature>
<feature type="compositionally biased region" description="Basic and acidic residues" evidence="1">
    <location>
        <begin position="65"/>
        <end position="74"/>
    </location>
</feature>
<organism evidence="2">
    <name type="scientific">Cuerna arida</name>
    <dbReference type="NCBI Taxonomy" id="1464854"/>
    <lineage>
        <taxon>Eukaryota</taxon>
        <taxon>Metazoa</taxon>
        <taxon>Ecdysozoa</taxon>
        <taxon>Arthropoda</taxon>
        <taxon>Hexapoda</taxon>
        <taxon>Insecta</taxon>
        <taxon>Pterygota</taxon>
        <taxon>Neoptera</taxon>
        <taxon>Paraneoptera</taxon>
        <taxon>Hemiptera</taxon>
        <taxon>Auchenorrhyncha</taxon>
        <taxon>Membracoidea</taxon>
        <taxon>Cicadellidae</taxon>
        <taxon>Cicadellinae</taxon>
        <taxon>Proconiini</taxon>
        <taxon>Cuerna</taxon>
    </lineage>
</organism>
<accession>A0A1B6EVG5</accession>
<dbReference type="EMBL" id="GECZ01027804">
    <property type="protein sequence ID" value="JAS41965.1"/>
    <property type="molecule type" value="Transcribed_RNA"/>
</dbReference>
<feature type="compositionally biased region" description="Acidic residues" evidence="1">
    <location>
        <begin position="54"/>
        <end position="64"/>
    </location>
</feature>
<evidence type="ECO:0000313" key="2">
    <source>
        <dbReference type="EMBL" id="JAS41965.1"/>
    </source>
</evidence>